<accession>A0A0F8WA06</accession>
<reference evidence="1" key="1">
    <citation type="journal article" date="2015" name="Nature">
        <title>Complex archaea that bridge the gap between prokaryotes and eukaryotes.</title>
        <authorList>
            <person name="Spang A."/>
            <person name="Saw J.H."/>
            <person name="Jorgensen S.L."/>
            <person name="Zaremba-Niedzwiedzka K."/>
            <person name="Martijn J."/>
            <person name="Lind A.E."/>
            <person name="van Eijk R."/>
            <person name="Schleper C."/>
            <person name="Guy L."/>
            <person name="Ettema T.J."/>
        </authorList>
    </citation>
    <scope>NUCLEOTIDE SEQUENCE</scope>
</reference>
<organism evidence="1">
    <name type="scientific">marine sediment metagenome</name>
    <dbReference type="NCBI Taxonomy" id="412755"/>
    <lineage>
        <taxon>unclassified sequences</taxon>
        <taxon>metagenomes</taxon>
        <taxon>ecological metagenomes</taxon>
    </lineage>
</organism>
<dbReference type="AlphaFoldDB" id="A0A0F8WA06"/>
<feature type="non-terminal residue" evidence="1">
    <location>
        <position position="111"/>
    </location>
</feature>
<name>A0A0F8WA06_9ZZZZ</name>
<proteinExistence type="predicted"/>
<evidence type="ECO:0000313" key="1">
    <source>
        <dbReference type="EMBL" id="KKK53642.1"/>
    </source>
</evidence>
<comment type="caution">
    <text evidence="1">The sequence shown here is derived from an EMBL/GenBank/DDBJ whole genome shotgun (WGS) entry which is preliminary data.</text>
</comment>
<gene>
    <name evidence="1" type="ORF">LCGC14_3092750</name>
</gene>
<sequence>MTLNGPAKLYKSKPTKKNLDTLLKACSKKIRNIVANTCKDSSVWDTYYRQDLYAVLYAESWILIQKYINMPTPDIDNFVGLLNNHLSWQVKVWLRCQKYGPQKIFNMSSEI</sequence>
<protein>
    <submittedName>
        <fullName evidence="1">Uncharacterized protein</fullName>
    </submittedName>
</protein>
<dbReference type="EMBL" id="LAZR01066398">
    <property type="protein sequence ID" value="KKK53642.1"/>
    <property type="molecule type" value="Genomic_DNA"/>
</dbReference>